<dbReference type="EMBL" id="AP019308">
    <property type="protein sequence ID" value="BBH21088.1"/>
    <property type="molecule type" value="Genomic_DNA"/>
</dbReference>
<feature type="compositionally biased region" description="Acidic residues" evidence="1">
    <location>
        <begin position="72"/>
        <end position="118"/>
    </location>
</feature>
<accession>A0A3G9JB65</accession>
<reference evidence="2 3" key="1">
    <citation type="submission" date="2018-11" db="EMBL/GenBank/DDBJ databases">
        <title>Complete genome sequence of Paenibacillus baekrokdamisoli strain KCTC 33723.</title>
        <authorList>
            <person name="Kang S.W."/>
            <person name="Lee K.C."/>
            <person name="Kim K.K."/>
            <person name="Kim J.S."/>
            <person name="Kim D.S."/>
            <person name="Ko S.H."/>
            <person name="Yang S.H."/>
            <person name="Lee J.S."/>
        </authorList>
    </citation>
    <scope>NUCLEOTIDE SEQUENCE [LARGE SCALE GENOMIC DNA]</scope>
    <source>
        <strain evidence="2 3">KCTC 33723</strain>
    </source>
</reference>
<dbReference type="AlphaFoldDB" id="A0A3G9JB65"/>
<dbReference type="RefSeq" id="WP_125657018.1">
    <property type="nucleotide sequence ID" value="NZ_AP019308.1"/>
</dbReference>
<organism evidence="2 3">
    <name type="scientific">Paenibacillus baekrokdamisoli</name>
    <dbReference type="NCBI Taxonomy" id="1712516"/>
    <lineage>
        <taxon>Bacteria</taxon>
        <taxon>Bacillati</taxon>
        <taxon>Bacillota</taxon>
        <taxon>Bacilli</taxon>
        <taxon>Bacillales</taxon>
        <taxon>Paenibacillaceae</taxon>
        <taxon>Paenibacillus</taxon>
    </lineage>
</organism>
<gene>
    <name evidence="2" type="ORF">Back11_24330</name>
</gene>
<sequence length="118" mass="13723">MSNLDKLKEMLGSNVDVAEVQVEYHNGDTKDYSLDGEESREDAINNMFKEVDWEQVEEVELEYADGSKSEFDLEEEEEDGEEDDDEDEDDDDDDDEDDDDDDDKDEDDDDDDDDKDED</sequence>
<proteinExistence type="predicted"/>
<name>A0A3G9JB65_9BACL</name>
<protein>
    <submittedName>
        <fullName evidence="2">Uncharacterized protein</fullName>
    </submittedName>
</protein>
<evidence type="ECO:0000313" key="3">
    <source>
        <dbReference type="Proteomes" id="UP000275368"/>
    </source>
</evidence>
<feature type="region of interest" description="Disordered" evidence="1">
    <location>
        <begin position="63"/>
        <end position="118"/>
    </location>
</feature>
<dbReference type="OrthoDB" id="9974274at2"/>
<evidence type="ECO:0000313" key="2">
    <source>
        <dbReference type="EMBL" id="BBH21088.1"/>
    </source>
</evidence>
<dbReference type="Proteomes" id="UP000275368">
    <property type="component" value="Chromosome"/>
</dbReference>
<evidence type="ECO:0000256" key="1">
    <source>
        <dbReference type="SAM" id="MobiDB-lite"/>
    </source>
</evidence>
<dbReference type="KEGG" id="pbk:Back11_24330"/>
<keyword evidence="3" id="KW-1185">Reference proteome</keyword>